<name>A0A518BEG3_9BACT</name>
<evidence type="ECO:0000313" key="6">
    <source>
        <dbReference type="EMBL" id="QDU65273.1"/>
    </source>
</evidence>
<evidence type="ECO:0000313" key="7">
    <source>
        <dbReference type="Proteomes" id="UP000316921"/>
    </source>
</evidence>
<dbReference type="RefSeq" id="WP_145061725.1">
    <property type="nucleotide sequence ID" value="NZ_CP036287.1"/>
</dbReference>
<dbReference type="GO" id="GO:0004674">
    <property type="term" value="F:protein serine/threonine kinase activity"/>
    <property type="evidence" value="ECO:0007669"/>
    <property type="project" value="TreeGrafter"/>
</dbReference>
<keyword evidence="7" id="KW-1185">Reference proteome</keyword>
<accession>A0A518BEG3</accession>
<dbReference type="Pfam" id="PF13657">
    <property type="entry name" value="Couple_hipA"/>
    <property type="match status" value="1"/>
</dbReference>
<keyword evidence="6" id="KW-0238">DNA-binding</keyword>
<evidence type="ECO:0000256" key="3">
    <source>
        <dbReference type="ARBA" id="ARBA00022777"/>
    </source>
</evidence>
<dbReference type="PANTHER" id="PTHR37419">
    <property type="entry name" value="SERINE/THREONINE-PROTEIN KINASE TOXIN HIPA"/>
    <property type="match status" value="1"/>
</dbReference>
<dbReference type="AlphaFoldDB" id="A0A518BEG3"/>
<comment type="similarity">
    <text evidence="1">Belongs to the HipA Ser/Thr kinase family.</text>
</comment>
<evidence type="ECO:0000256" key="1">
    <source>
        <dbReference type="ARBA" id="ARBA00010164"/>
    </source>
</evidence>
<evidence type="ECO:0000256" key="2">
    <source>
        <dbReference type="ARBA" id="ARBA00022679"/>
    </source>
</evidence>
<proteinExistence type="inferred from homology"/>
<dbReference type="Pfam" id="PF07804">
    <property type="entry name" value="HipA_C"/>
    <property type="match status" value="1"/>
</dbReference>
<reference evidence="6 7" key="1">
    <citation type="submission" date="2019-02" db="EMBL/GenBank/DDBJ databases">
        <title>Deep-cultivation of Planctomycetes and their phenomic and genomic characterization uncovers novel biology.</title>
        <authorList>
            <person name="Wiegand S."/>
            <person name="Jogler M."/>
            <person name="Boedeker C."/>
            <person name="Pinto D."/>
            <person name="Vollmers J."/>
            <person name="Rivas-Marin E."/>
            <person name="Kohn T."/>
            <person name="Peeters S.H."/>
            <person name="Heuer A."/>
            <person name="Rast P."/>
            <person name="Oberbeckmann S."/>
            <person name="Bunk B."/>
            <person name="Jeske O."/>
            <person name="Meyerdierks A."/>
            <person name="Storesund J.E."/>
            <person name="Kallscheuer N."/>
            <person name="Luecker S."/>
            <person name="Lage O.M."/>
            <person name="Pohl T."/>
            <person name="Merkel B.J."/>
            <person name="Hornburger P."/>
            <person name="Mueller R.-W."/>
            <person name="Bruemmer F."/>
            <person name="Labrenz M."/>
            <person name="Spormann A.M."/>
            <person name="Op den Camp H."/>
            <person name="Overmann J."/>
            <person name="Amann R."/>
            <person name="Jetten M.S.M."/>
            <person name="Mascher T."/>
            <person name="Medema M.H."/>
            <person name="Devos D.P."/>
            <person name="Kaster A.-K."/>
            <person name="Ovreas L."/>
            <person name="Rohde M."/>
            <person name="Galperin M.Y."/>
            <person name="Jogler C."/>
        </authorList>
    </citation>
    <scope>NUCLEOTIDE SEQUENCE [LARGE SCALE GENOMIC DNA]</scope>
    <source>
        <strain evidence="6 7">Pla133</strain>
    </source>
</reference>
<gene>
    <name evidence="6" type="ORF">Pla133_03370</name>
</gene>
<dbReference type="InterPro" id="IPR017508">
    <property type="entry name" value="HipA_N1"/>
</dbReference>
<dbReference type="InterPro" id="IPR012893">
    <property type="entry name" value="HipA-like_C"/>
</dbReference>
<feature type="domain" description="HipA-like C-terminal" evidence="4">
    <location>
        <begin position="169"/>
        <end position="406"/>
    </location>
</feature>
<keyword evidence="2" id="KW-0808">Transferase</keyword>
<dbReference type="KEGG" id="pbap:Pla133_03370"/>
<dbReference type="GO" id="GO:0005829">
    <property type="term" value="C:cytosol"/>
    <property type="evidence" value="ECO:0007669"/>
    <property type="project" value="TreeGrafter"/>
</dbReference>
<sequence length="435" mass="47479">MTTAAVELWGSRIGAVSWDAERSVGRFEYDPDFARSGIEVAPLTMPLGRDLFSFPGLGRECFHGLPGLLADSLPDRFGNALIDAWLAAKGRDQASFDPVQRLCYVGARGMGALEFAPAILEPRRRTTALDVAALVDLASAVVSDRARFAASFADAERTDAVHDLLRVGTSAGGARAKAVIAWNPDTNEVRSGQLDAPEGFSHWLLKLDGVVGDTDREIDVPLGYGRIEYAYHRMAVAAGVPMSECRLLIEGGRAHFATRRFDRTERGAKLHMQSLCALAHLDFNLPGAHAWEQAFDVARRIGLGAAEVEQLLRRAVFNVVARNQDDHTKNVAFLMDRRGRWSLAPAFDVTYAYNPNGTWTGRHQMSLAGKRDDFTLADLTAAERSAGLVRGRARRILDATIEAVRAWPEHAATAGVPEDRVAAIGATHRLRWAEG</sequence>
<dbReference type="Proteomes" id="UP000316921">
    <property type="component" value="Chromosome"/>
</dbReference>
<evidence type="ECO:0000259" key="5">
    <source>
        <dbReference type="Pfam" id="PF13657"/>
    </source>
</evidence>
<dbReference type="PANTHER" id="PTHR37419:SF8">
    <property type="entry name" value="TOXIN YJJJ"/>
    <property type="match status" value="1"/>
</dbReference>
<organism evidence="6 7">
    <name type="scientific">Engelhardtia mirabilis</name>
    <dbReference type="NCBI Taxonomy" id="2528011"/>
    <lineage>
        <taxon>Bacteria</taxon>
        <taxon>Pseudomonadati</taxon>
        <taxon>Planctomycetota</taxon>
        <taxon>Planctomycetia</taxon>
        <taxon>Planctomycetia incertae sedis</taxon>
        <taxon>Engelhardtia</taxon>
    </lineage>
</organism>
<evidence type="ECO:0000259" key="4">
    <source>
        <dbReference type="Pfam" id="PF07804"/>
    </source>
</evidence>
<dbReference type="EMBL" id="CP036287">
    <property type="protein sequence ID" value="QDU65273.1"/>
    <property type="molecule type" value="Genomic_DNA"/>
</dbReference>
<dbReference type="InterPro" id="IPR052028">
    <property type="entry name" value="HipA_Ser/Thr_kinase"/>
</dbReference>
<keyword evidence="3" id="KW-0418">Kinase</keyword>
<feature type="domain" description="HipA N-terminal subdomain 1" evidence="5">
    <location>
        <begin position="5"/>
        <end position="115"/>
    </location>
</feature>
<dbReference type="GO" id="GO:0003677">
    <property type="term" value="F:DNA binding"/>
    <property type="evidence" value="ECO:0007669"/>
    <property type="project" value="UniProtKB-KW"/>
</dbReference>
<protein>
    <submittedName>
        <fullName evidence="6">Putative DNA-binding transcriptional regulator</fullName>
    </submittedName>
</protein>